<keyword evidence="2" id="KW-0472">Membrane</keyword>
<evidence type="ECO:0000256" key="1">
    <source>
        <dbReference type="SAM" id="MobiDB-lite"/>
    </source>
</evidence>
<dbReference type="Proteomes" id="UP000224915">
    <property type="component" value="Unassembled WGS sequence"/>
</dbReference>
<dbReference type="PANTHER" id="PTHR34351">
    <property type="entry name" value="SLR1927 PROTEIN-RELATED"/>
    <property type="match status" value="1"/>
</dbReference>
<gene>
    <name evidence="3" type="ORF">ATL40_0007</name>
    <name evidence="4" type="ORF">ATL40_2954</name>
</gene>
<name>A0A2A9CWF9_9MICO</name>
<feature type="region of interest" description="Disordered" evidence="1">
    <location>
        <begin position="1"/>
        <end position="22"/>
    </location>
</feature>
<sequence>MTTAPAPVRDPVRAAATAPSSQAARRRVRRTFTARGWVMLAVGCGLAALGLLFDERDLLLPAVVALLLPPLAWLATFTSRPSFAAAYRLEPEVLQAGERGLLHLDLRNTARRRSGTLDVVLPAVPGITRASRHARGSLVPGRAEVITIPLQGVRRGRYPIASPRLRVLDPLGLCQANAALGVTATLAVAPRPVALTGLPRSLSGSAEARGAQPGGASGAPQATLRPYVSGDDPRLINWRASARQEEGLLVRTPEAVQADSAAVILDCRSGGEGERAARSGVAEEGLERCVTMAASVLVQLLDRGVLTALVDQAGTVLATPETPAEALAALVDLTGSAAAPLSPEVPGRPDLIIAVAAVHTDADAMGLANARRQGATCLAFLGAEAAAAASAERARAVLASHGWHVTDLGADPALDWNAARRRVPAL</sequence>
<accession>A0A2A9CWF9</accession>
<dbReference type="OrthoDB" id="9812729at2"/>
<proteinExistence type="predicted"/>
<dbReference type="RefSeq" id="WP_098467733.1">
    <property type="nucleotide sequence ID" value="NZ_PDJD01000001.1"/>
</dbReference>
<evidence type="ECO:0000313" key="5">
    <source>
        <dbReference type="Proteomes" id="UP000224915"/>
    </source>
</evidence>
<evidence type="ECO:0000313" key="4">
    <source>
        <dbReference type="EMBL" id="PFG21327.1"/>
    </source>
</evidence>
<comment type="caution">
    <text evidence="3">The sequence shown here is derived from an EMBL/GenBank/DDBJ whole genome shotgun (WGS) entry which is preliminary data.</text>
</comment>
<feature type="region of interest" description="Disordered" evidence="1">
    <location>
        <begin position="203"/>
        <end position="226"/>
    </location>
</feature>
<feature type="transmembrane region" description="Helical" evidence="2">
    <location>
        <begin position="34"/>
        <end position="53"/>
    </location>
</feature>
<dbReference type="EMBL" id="PDJD01000001">
    <property type="protein sequence ID" value="PFG21327.1"/>
    <property type="molecule type" value="Genomic_DNA"/>
</dbReference>
<organism evidence="3 5">
    <name type="scientific">Serinibacter salmoneus</name>
    <dbReference type="NCBI Taxonomy" id="556530"/>
    <lineage>
        <taxon>Bacteria</taxon>
        <taxon>Bacillati</taxon>
        <taxon>Actinomycetota</taxon>
        <taxon>Actinomycetes</taxon>
        <taxon>Micrococcales</taxon>
        <taxon>Beutenbergiaceae</taxon>
        <taxon>Serinibacter</taxon>
    </lineage>
</organism>
<evidence type="ECO:0000313" key="3">
    <source>
        <dbReference type="EMBL" id="PFG18471.1"/>
    </source>
</evidence>
<dbReference type="AlphaFoldDB" id="A0A2A9CWF9"/>
<dbReference type="EMBL" id="PDJD01000001">
    <property type="protein sequence ID" value="PFG18471.1"/>
    <property type="molecule type" value="Genomic_DNA"/>
</dbReference>
<evidence type="ECO:0000256" key="2">
    <source>
        <dbReference type="SAM" id="Phobius"/>
    </source>
</evidence>
<reference evidence="3 5" key="1">
    <citation type="submission" date="2017-10" db="EMBL/GenBank/DDBJ databases">
        <title>Sequencing the genomes of 1000 actinobacteria strains.</title>
        <authorList>
            <person name="Klenk H.-P."/>
        </authorList>
    </citation>
    <scope>NUCLEOTIDE SEQUENCE [LARGE SCALE GENOMIC DNA]</scope>
    <source>
        <strain evidence="3 5">DSM 21801</strain>
    </source>
</reference>
<keyword evidence="2" id="KW-0812">Transmembrane</keyword>
<keyword evidence="2" id="KW-1133">Transmembrane helix</keyword>
<protein>
    <submittedName>
        <fullName evidence="3">Uncharacterized protein (DUF58 family)</fullName>
    </submittedName>
</protein>
<dbReference type="PANTHER" id="PTHR34351:SF1">
    <property type="entry name" value="SLR1927 PROTEIN"/>
    <property type="match status" value="1"/>
</dbReference>
<feature type="transmembrane region" description="Helical" evidence="2">
    <location>
        <begin position="59"/>
        <end position="78"/>
    </location>
</feature>
<keyword evidence="5" id="KW-1185">Reference proteome</keyword>